<dbReference type="AlphaFoldDB" id="A0A0E9R776"/>
<sequence>MGIAPEDEEELPGFYSCQ</sequence>
<accession>A0A0E9R776</accession>
<reference evidence="1" key="2">
    <citation type="journal article" date="2015" name="Fish Shellfish Immunol.">
        <title>Early steps in the European eel (Anguilla anguilla)-Vibrio vulnificus interaction in the gills: Role of the RtxA13 toxin.</title>
        <authorList>
            <person name="Callol A."/>
            <person name="Pajuelo D."/>
            <person name="Ebbesson L."/>
            <person name="Teles M."/>
            <person name="MacKenzie S."/>
            <person name="Amaro C."/>
        </authorList>
    </citation>
    <scope>NUCLEOTIDE SEQUENCE</scope>
</reference>
<reference evidence="1" key="1">
    <citation type="submission" date="2014-11" db="EMBL/GenBank/DDBJ databases">
        <authorList>
            <person name="Amaro Gonzalez C."/>
        </authorList>
    </citation>
    <scope>NUCLEOTIDE SEQUENCE</scope>
</reference>
<name>A0A0E9R776_ANGAN</name>
<dbReference type="EMBL" id="GBXM01084374">
    <property type="protein sequence ID" value="JAH24203.1"/>
    <property type="molecule type" value="Transcribed_RNA"/>
</dbReference>
<proteinExistence type="predicted"/>
<organism evidence="1">
    <name type="scientific">Anguilla anguilla</name>
    <name type="common">European freshwater eel</name>
    <name type="synonym">Muraena anguilla</name>
    <dbReference type="NCBI Taxonomy" id="7936"/>
    <lineage>
        <taxon>Eukaryota</taxon>
        <taxon>Metazoa</taxon>
        <taxon>Chordata</taxon>
        <taxon>Craniata</taxon>
        <taxon>Vertebrata</taxon>
        <taxon>Euteleostomi</taxon>
        <taxon>Actinopterygii</taxon>
        <taxon>Neopterygii</taxon>
        <taxon>Teleostei</taxon>
        <taxon>Anguilliformes</taxon>
        <taxon>Anguillidae</taxon>
        <taxon>Anguilla</taxon>
    </lineage>
</organism>
<evidence type="ECO:0000313" key="1">
    <source>
        <dbReference type="EMBL" id="JAH24203.1"/>
    </source>
</evidence>
<protein>
    <submittedName>
        <fullName evidence="1">Uncharacterized protein</fullName>
    </submittedName>
</protein>